<dbReference type="GO" id="GO:0055129">
    <property type="term" value="P:L-proline biosynthetic process"/>
    <property type="evidence" value="ECO:0007669"/>
    <property type="project" value="TreeGrafter"/>
</dbReference>
<reference evidence="3 4" key="1">
    <citation type="submission" date="2020-08" db="EMBL/GenBank/DDBJ databases">
        <title>Genome sequence of Rhodobacteraceae bacterium Lw-13e.</title>
        <authorList>
            <person name="Poehlein A."/>
            <person name="Wolter L."/>
            <person name="Daniel R."/>
            <person name="Brinkhoff T."/>
        </authorList>
    </citation>
    <scope>NUCLEOTIDE SEQUENCE [LARGE SCALE GENOMIC DNA]</scope>
    <source>
        <strain evidence="3 4">Lw-13e</strain>
    </source>
</reference>
<dbReference type="AlphaFoldDB" id="A0A418SFU4"/>
<dbReference type="EMBL" id="CP060436">
    <property type="protein sequence ID" value="QPM89175.1"/>
    <property type="molecule type" value="Genomic_DNA"/>
</dbReference>
<gene>
    <name evidence="3" type="primary">proC_2</name>
    <name evidence="3" type="ORF">PSAL_003860</name>
</gene>
<dbReference type="Gene3D" id="3.40.50.720">
    <property type="entry name" value="NAD(P)-binding Rossmann-like Domain"/>
    <property type="match status" value="1"/>
</dbReference>
<organism evidence="3 4">
    <name type="scientific">Pseudooceanicola algae</name>
    <dbReference type="NCBI Taxonomy" id="1537215"/>
    <lineage>
        <taxon>Bacteria</taxon>
        <taxon>Pseudomonadati</taxon>
        <taxon>Pseudomonadota</taxon>
        <taxon>Alphaproteobacteria</taxon>
        <taxon>Rhodobacterales</taxon>
        <taxon>Paracoccaceae</taxon>
        <taxon>Pseudooceanicola</taxon>
    </lineage>
</organism>
<dbReference type="GO" id="GO:0004735">
    <property type="term" value="F:pyrroline-5-carboxylate reductase activity"/>
    <property type="evidence" value="ECO:0007669"/>
    <property type="project" value="UniProtKB-EC"/>
</dbReference>
<feature type="domain" description="Pyrroline-5-carboxylate reductase dimerisation" evidence="2">
    <location>
        <begin position="157"/>
        <end position="261"/>
    </location>
</feature>
<dbReference type="PANTHER" id="PTHR11645">
    <property type="entry name" value="PYRROLINE-5-CARBOXYLATE REDUCTASE"/>
    <property type="match status" value="1"/>
</dbReference>
<keyword evidence="4" id="KW-1185">Reference proteome</keyword>
<evidence type="ECO:0000313" key="4">
    <source>
        <dbReference type="Proteomes" id="UP000283786"/>
    </source>
</evidence>
<dbReference type="InterPro" id="IPR036291">
    <property type="entry name" value="NAD(P)-bd_dom_sf"/>
</dbReference>
<dbReference type="SUPFAM" id="SSF48179">
    <property type="entry name" value="6-phosphogluconate dehydrogenase C-terminal domain-like"/>
    <property type="match status" value="1"/>
</dbReference>
<dbReference type="KEGG" id="palw:PSAL_003860"/>
<proteinExistence type="predicted"/>
<evidence type="ECO:0000256" key="1">
    <source>
        <dbReference type="ARBA" id="ARBA00023002"/>
    </source>
</evidence>
<dbReference type="Pfam" id="PF14748">
    <property type="entry name" value="P5CR_dimer"/>
    <property type="match status" value="1"/>
</dbReference>
<dbReference type="Gene3D" id="1.10.3730.10">
    <property type="entry name" value="ProC C-terminal domain-like"/>
    <property type="match status" value="1"/>
</dbReference>
<dbReference type="InterPro" id="IPR008927">
    <property type="entry name" value="6-PGluconate_DH-like_C_sf"/>
</dbReference>
<dbReference type="PANTHER" id="PTHR11645:SF0">
    <property type="entry name" value="PYRROLINE-5-CARBOXYLATE REDUCTASE 3"/>
    <property type="match status" value="1"/>
</dbReference>
<accession>A0A418SFU4</accession>
<dbReference type="InterPro" id="IPR029036">
    <property type="entry name" value="P5CR_dimer"/>
</dbReference>
<dbReference type="SUPFAM" id="SSF51735">
    <property type="entry name" value="NAD(P)-binding Rossmann-fold domains"/>
    <property type="match status" value="1"/>
</dbReference>
<protein>
    <submittedName>
        <fullName evidence="3">Pyrroline-5-carboxylate reductase</fullName>
        <ecNumber evidence="3">1.5.1.2</ecNumber>
    </submittedName>
</protein>
<evidence type="ECO:0000259" key="2">
    <source>
        <dbReference type="Pfam" id="PF14748"/>
    </source>
</evidence>
<evidence type="ECO:0000313" key="3">
    <source>
        <dbReference type="EMBL" id="QPM89175.1"/>
    </source>
</evidence>
<dbReference type="RefSeq" id="WP_196222815.1">
    <property type="nucleotide sequence ID" value="NZ_CP060436.1"/>
</dbReference>
<name>A0A418SFU4_9RHOB</name>
<keyword evidence="1 3" id="KW-0560">Oxidoreductase</keyword>
<dbReference type="EC" id="1.5.1.2" evidence="3"/>
<dbReference type="Proteomes" id="UP000283786">
    <property type="component" value="Chromosome"/>
</dbReference>
<sequence length="264" mass="27157">MPPNPVIALVGASGWLGRYIGPALLANGLTDAEHFHALNRSGPSNAYTAWPVAWHHDLAEAPSPDVVILSLRPDDFRAGNFHCPDALVISVMAGVLAAEIAEKTGASRIIRALPNALAEVGQSYTPWTAAAAAGEADKSLARAIFSGIGTEAEVPGEAQIDVMTALSGAGPAYAALLATALIKAAESQGLSPSLARGAAENLVCNAALLLKGRIAEAPDIVQSFIDYDGVIAEGLRTTRAAGHDESIAKGLEAALVKVRQMNLG</sequence>